<name>A0AAV8G8T1_9POAL</name>
<dbReference type="PROSITE" id="PS50297">
    <property type="entry name" value="ANK_REP_REGION"/>
    <property type="match status" value="2"/>
</dbReference>
<keyword evidence="2" id="KW-0812">Transmembrane</keyword>
<evidence type="ECO:0000256" key="2">
    <source>
        <dbReference type="ARBA" id="ARBA00022692"/>
    </source>
</evidence>
<comment type="caution">
    <text evidence="9">The sequence shown here is derived from an EMBL/GenBank/DDBJ whole genome shotgun (WGS) entry which is preliminary data.</text>
</comment>
<evidence type="ECO:0000256" key="5">
    <source>
        <dbReference type="ARBA" id="ARBA00023043"/>
    </source>
</evidence>
<reference evidence="9" key="1">
    <citation type="submission" date="2022-08" db="EMBL/GenBank/DDBJ databases">
        <authorList>
            <person name="Marques A."/>
        </authorList>
    </citation>
    <scope>NUCLEOTIDE SEQUENCE</scope>
    <source>
        <strain evidence="9">RhyPub2mFocal</strain>
        <tissue evidence="9">Leaves</tissue>
    </source>
</reference>
<evidence type="ECO:0000256" key="1">
    <source>
        <dbReference type="ARBA" id="ARBA00004141"/>
    </source>
</evidence>
<sequence>MMPNRILEPELYEVIRDGDIGRLEEYVKRQELIVGMNITNGLPAESCRSPRYLSGVTYAGDTVLHIAARFRQRKVAERICRESVSLLWRGNIKSETPLHYAAQAGNLEVVTLFIREATDQEAGNLNPSELLRKRNRDGETALYQAVHHEHKHVVEELMSADSNLASIPDEQNTSPLYLAMMLSSLPIVTSLVESLPQNASRGAYAGPDGRSALHAAALRSEGFVEQSVSKLPELTKARDNSGRIPLHYAASAGNLPAVRLLLEKDRTSAYIADSSGSFPVHDAAKLGHLEVLMELIMKCPDSDELLDGQGKNFLHLAVEEKRVSVVQWICKNVMLEKAMNAQDDEGNTPLHLAVKAKDKATFSYLTLNKKVHLNWVNKDGLTPLDIACALVEDEFLHSQVLPIWQNENYVICRALEQIGCSHGINRTNNRNNEMDQGMEQEEEVRIEKMAQSIAIGSVLVASATFAAAFTVAEASKTLDELYDDDDDDGLFLNQALRAFFTLDIGAFVYSMIVDLINGQMSS</sequence>
<dbReference type="InterPro" id="IPR036770">
    <property type="entry name" value="Ankyrin_rpt-contain_sf"/>
</dbReference>
<dbReference type="Pfam" id="PF00023">
    <property type="entry name" value="Ank"/>
    <property type="match status" value="1"/>
</dbReference>
<organism evidence="9 10">
    <name type="scientific">Rhynchospora pubera</name>
    <dbReference type="NCBI Taxonomy" id="906938"/>
    <lineage>
        <taxon>Eukaryota</taxon>
        <taxon>Viridiplantae</taxon>
        <taxon>Streptophyta</taxon>
        <taxon>Embryophyta</taxon>
        <taxon>Tracheophyta</taxon>
        <taxon>Spermatophyta</taxon>
        <taxon>Magnoliopsida</taxon>
        <taxon>Liliopsida</taxon>
        <taxon>Poales</taxon>
        <taxon>Cyperaceae</taxon>
        <taxon>Cyperoideae</taxon>
        <taxon>Rhynchosporeae</taxon>
        <taxon>Rhynchospora</taxon>
    </lineage>
</organism>
<dbReference type="PANTHER" id="PTHR24186:SF50">
    <property type="entry name" value="ANKYRIN REPEAT-CONTAINING PROTEIN ITN1-LIKE ISOFORM X1"/>
    <property type="match status" value="1"/>
</dbReference>
<dbReference type="SMART" id="SM00248">
    <property type="entry name" value="ANK"/>
    <property type="match status" value="9"/>
</dbReference>
<keyword evidence="3" id="KW-0677">Repeat</keyword>
<gene>
    <name evidence="9" type="ORF">LUZ62_052725</name>
</gene>
<dbReference type="GO" id="GO:0005886">
    <property type="term" value="C:plasma membrane"/>
    <property type="evidence" value="ECO:0007669"/>
    <property type="project" value="TreeGrafter"/>
</dbReference>
<evidence type="ECO:0000256" key="7">
    <source>
        <dbReference type="PROSITE-ProRule" id="PRU00023"/>
    </source>
</evidence>
<keyword evidence="4" id="KW-1133">Transmembrane helix</keyword>
<evidence type="ECO:0000313" key="10">
    <source>
        <dbReference type="Proteomes" id="UP001140206"/>
    </source>
</evidence>
<keyword evidence="5 7" id="KW-0040">ANK repeat</keyword>
<evidence type="ECO:0000259" key="8">
    <source>
        <dbReference type="Pfam" id="PF13962"/>
    </source>
</evidence>
<evidence type="ECO:0000256" key="6">
    <source>
        <dbReference type="ARBA" id="ARBA00023136"/>
    </source>
</evidence>
<dbReference type="Pfam" id="PF12796">
    <property type="entry name" value="Ank_2"/>
    <property type="match status" value="3"/>
</dbReference>
<evidence type="ECO:0000256" key="3">
    <source>
        <dbReference type="ARBA" id="ARBA00022737"/>
    </source>
</evidence>
<proteinExistence type="predicted"/>
<protein>
    <submittedName>
        <fullName evidence="9">Ankyrin repeat protein family-like protein</fullName>
    </submittedName>
</protein>
<feature type="repeat" description="ANK" evidence="7">
    <location>
        <begin position="241"/>
        <end position="264"/>
    </location>
</feature>
<dbReference type="Proteomes" id="UP001140206">
    <property type="component" value="Chromosome 2"/>
</dbReference>
<feature type="domain" description="PGG" evidence="8">
    <location>
        <begin position="446"/>
        <end position="513"/>
    </location>
</feature>
<evidence type="ECO:0000256" key="4">
    <source>
        <dbReference type="ARBA" id="ARBA00022989"/>
    </source>
</evidence>
<dbReference type="PROSITE" id="PS50088">
    <property type="entry name" value="ANK_REPEAT"/>
    <property type="match status" value="2"/>
</dbReference>
<keyword evidence="10" id="KW-1185">Reference proteome</keyword>
<dbReference type="InterPro" id="IPR026961">
    <property type="entry name" value="PGG_dom"/>
</dbReference>
<dbReference type="Gene3D" id="1.25.40.20">
    <property type="entry name" value="Ankyrin repeat-containing domain"/>
    <property type="match status" value="2"/>
</dbReference>
<dbReference type="AlphaFoldDB" id="A0AAV8G8T1"/>
<comment type="subcellular location">
    <subcellularLocation>
        <location evidence="1">Membrane</location>
        <topology evidence="1">Multi-pass membrane protein</topology>
    </subcellularLocation>
</comment>
<dbReference type="PANTHER" id="PTHR24186">
    <property type="entry name" value="PROTEIN PHOSPHATASE 1 REGULATORY SUBUNIT"/>
    <property type="match status" value="1"/>
</dbReference>
<keyword evidence="6" id="KW-0472">Membrane</keyword>
<dbReference type="EMBL" id="JAMFTS010000002">
    <property type="protein sequence ID" value="KAJ4801479.1"/>
    <property type="molecule type" value="Genomic_DNA"/>
</dbReference>
<dbReference type="InterPro" id="IPR002110">
    <property type="entry name" value="Ankyrin_rpt"/>
</dbReference>
<feature type="repeat" description="ANK" evidence="7">
    <location>
        <begin position="93"/>
        <end position="125"/>
    </location>
</feature>
<dbReference type="SUPFAM" id="SSF48403">
    <property type="entry name" value="Ankyrin repeat"/>
    <property type="match status" value="1"/>
</dbReference>
<dbReference type="Pfam" id="PF13962">
    <property type="entry name" value="PGG"/>
    <property type="match status" value="1"/>
</dbReference>
<accession>A0AAV8G8T1</accession>
<evidence type="ECO:0000313" key="9">
    <source>
        <dbReference type="EMBL" id="KAJ4801479.1"/>
    </source>
</evidence>